<dbReference type="GO" id="GO:0019843">
    <property type="term" value="F:rRNA binding"/>
    <property type="evidence" value="ECO:0007669"/>
    <property type="project" value="TreeGrafter"/>
</dbReference>
<comment type="similarity">
    <text evidence="1">Belongs to the TRAFAC class TrmE-Era-EngA-EngB-Septin-like GTPase superfamily. Era GTPase family.</text>
</comment>
<dbReference type="CDD" id="cd22534">
    <property type="entry name" value="KH-II_Era"/>
    <property type="match status" value="1"/>
</dbReference>
<name>A0A075AJV4_OPIVI</name>
<dbReference type="GO" id="GO:0005525">
    <property type="term" value="F:GTP binding"/>
    <property type="evidence" value="ECO:0007669"/>
    <property type="project" value="UniProtKB-KW"/>
</dbReference>
<dbReference type="GeneID" id="20314412"/>
<feature type="domain" description="G" evidence="7">
    <location>
        <begin position="434"/>
        <end position="556"/>
    </location>
</feature>
<evidence type="ECO:0000256" key="6">
    <source>
        <dbReference type="SAM" id="MobiDB-lite"/>
    </source>
</evidence>
<evidence type="ECO:0000256" key="1">
    <source>
        <dbReference type="ARBA" id="ARBA00007921"/>
    </source>
</evidence>
<dbReference type="PANTHER" id="PTHR42698">
    <property type="entry name" value="GTPASE ERA"/>
    <property type="match status" value="1"/>
</dbReference>
<dbReference type="Proteomes" id="UP000054324">
    <property type="component" value="Unassembled WGS sequence"/>
</dbReference>
<feature type="region of interest" description="Disordered" evidence="6">
    <location>
        <begin position="662"/>
        <end position="681"/>
    </location>
</feature>
<dbReference type="PANTHER" id="PTHR42698:SF1">
    <property type="entry name" value="GTPASE ERA, MITOCHONDRIAL"/>
    <property type="match status" value="1"/>
</dbReference>
<dbReference type="SUPFAM" id="SSF52540">
    <property type="entry name" value="P-loop containing nucleoside triphosphate hydrolases"/>
    <property type="match status" value="1"/>
</dbReference>
<dbReference type="Gene3D" id="3.30.300.20">
    <property type="match status" value="1"/>
</dbReference>
<dbReference type="InterPro" id="IPR009019">
    <property type="entry name" value="KH_sf_prok-type"/>
</dbReference>
<dbReference type="STRING" id="6198.A0A075AJV4"/>
<dbReference type="GO" id="GO:0000028">
    <property type="term" value="P:ribosomal small subunit assembly"/>
    <property type="evidence" value="ECO:0007669"/>
    <property type="project" value="TreeGrafter"/>
</dbReference>
<evidence type="ECO:0000256" key="4">
    <source>
        <dbReference type="ARBA" id="ARBA00023134"/>
    </source>
</evidence>
<dbReference type="GO" id="GO:0043024">
    <property type="term" value="F:ribosomal small subunit binding"/>
    <property type="evidence" value="ECO:0007669"/>
    <property type="project" value="TreeGrafter"/>
</dbReference>
<sequence>MARFRMRPITLHGTLIGDSRFLPSTGRVVFVERVRRHQAEMFCQCERRFLQYPWMNFVRPHRAERANLVQELTNVLYREYQAACPYLWKQRCCLSRKNGLGKVSPENRTHSMVDRDRRRIIQCGRNTFKTKDDIVLLGSDPVVIQPILNNLNNSASRFGMRFTPAKYKVLLQDWVGSNPSLILADKSIEVVDKFVYMCSCVSPGGLAKDGIPIRIGKAKEAFRDLCHLWCRRDIGLSAKDRVYNAAVRFILVHGSEAWLLRSDDVEKLSVFDHRCLRSLLRVWWEHRISNSEVRRMVFGRKNSPSIDELITLYRLRWLGHVLRMPVDRLPRRALFAQPREGWKRAGQTLTRQRSIGAITSKLNFAGHCRLLGWGSRYIVRHGPVALSMALLPIPPPQIIGEQNYGSYNRCTTTEYFQKLLLQQPKTPPDARVLKVAVIGCPNAGKSSLVNMLVKWRVCAVAGKAHTTRSKQMASLMQDNVQVVFVDLPGLVNSSKAWSFNLEKSFIRDPHSAIFESDIILVVVDVTHKRSREELDEEVVKALHFFQDKESVLVLNKIDKARNNPTRLLEVTRRLTGGIVRNRRSHVDAYESRFLKRAKMSPSTPRLKPPSEVIAAYLPPVCHEEANKLLAYLSSLRSQLSFSVCEDTQVNLISAEPKHSLPEVKTDEADSVETSVTSNPTFEGRTVTDVELATIDAYFANYQPGTGGRASDSEMQNSRDMENPEMVSAMNETETLTETDKNDIYLKSLLETLQEQLMLKSATREEVAARRKRWLDISRSVNGVSDWSGFSEVFMVSSATGDGINRLRDYLVSKAVPGRPWMLSPLLVTDQEPAELVRMCIWAHCLNQLRQEIPYSVRIVVDDCEKANLTGDEGDDRVFVHARIQCRSERHLRHVLGPSGNTIRDIAAAVKLELMSMFRANTVVKLTAEMASVNPTIMRKLRRAEDFAEVFPEQGRARS</sequence>
<dbReference type="SUPFAM" id="SSF54814">
    <property type="entry name" value="Prokaryotic type KH domain (KH-domain type II)"/>
    <property type="match status" value="1"/>
</dbReference>
<dbReference type="PRINTS" id="PR00326">
    <property type="entry name" value="GTP1OBG"/>
</dbReference>
<dbReference type="NCBIfam" id="TIGR00231">
    <property type="entry name" value="small_GTP"/>
    <property type="match status" value="1"/>
</dbReference>
<dbReference type="GO" id="GO:0005759">
    <property type="term" value="C:mitochondrial matrix"/>
    <property type="evidence" value="ECO:0007669"/>
    <property type="project" value="TreeGrafter"/>
</dbReference>
<keyword evidence="3" id="KW-0547">Nucleotide-binding</keyword>
<protein>
    <recommendedName>
        <fullName evidence="2">GTPase Era, mitochondrial</fullName>
    </recommendedName>
    <alternativeName>
        <fullName evidence="5">ERA-like protein 1</fullName>
    </alternativeName>
</protein>
<dbReference type="InterPro" id="IPR027417">
    <property type="entry name" value="P-loop_NTPase"/>
</dbReference>
<reference evidence="8 9" key="1">
    <citation type="submission" date="2013-11" db="EMBL/GenBank/DDBJ databases">
        <title>Opisthorchis viverrini - life in the bile duct.</title>
        <authorList>
            <person name="Young N.D."/>
            <person name="Nagarajan N."/>
            <person name="Lin S.J."/>
            <person name="Korhonen P.K."/>
            <person name="Jex A.R."/>
            <person name="Hall R.S."/>
            <person name="Safavi-Hemami H."/>
            <person name="Kaewkong W."/>
            <person name="Bertrand D."/>
            <person name="Gao S."/>
            <person name="Seet Q."/>
            <person name="Wongkham S."/>
            <person name="Teh B.T."/>
            <person name="Wongkham C."/>
            <person name="Intapan P.M."/>
            <person name="Maleewong W."/>
            <person name="Yang X."/>
            <person name="Hu M."/>
            <person name="Wang Z."/>
            <person name="Hofmann A."/>
            <person name="Sternberg P.W."/>
            <person name="Tan P."/>
            <person name="Wang J."/>
            <person name="Gasser R.B."/>
        </authorList>
    </citation>
    <scope>NUCLEOTIDE SEQUENCE [LARGE SCALE GENOMIC DNA]</scope>
</reference>
<evidence type="ECO:0000256" key="2">
    <source>
        <dbReference type="ARBA" id="ARBA00019149"/>
    </source>
</evidence>
<evidence type="ECO:0000313" key="8">
    <source>
        <dbReference type="EMBL" id="KER34039.1"/>
    </source>
</evidence>
<organism evidence="8 9">
    <name type="scientific">Opisthorchis viverrini</name>
    <name type="common">Southeast Asian liver fluke</name>
    <dbReference type="NCBI Taxonomy" id="6198"/>
    <lineage>
        <taxon>Eukaryota</taxon>
        <taxon>Metazoa</taxon>
        <taxon>Spiralia</taxon>
        <taxon>Lophotrochozoa</taxon>
        <taxon>Platyhelminthes</taxon>
        <taxon>Trematoda</taxon>
        <taxon>Digenea</taxon>
        <taxon>Opisthorchiida</taxon>
        <taxon>Opisthorchiata</taxon>
        <taxon>Opisthorchiidae</taxon>
        <taxon>Opisthorchis</taxon>
    </lineage>
</organism>
<dbReference type="Gene3D" id="3.40.50.300">
    <property type="entry name" value="P-loop containing nucleotide triphosphate hydrolases"/>
    <property type="match status" value="1"/>
</dbReference>
<dbReference type="FunFam" id="3.40.50.300:FF:002220">
    <property type="entry name" value="GTPase Era, mitochondrial"/>
    <property type="match status" value="1"/>
</dbReference>
<dbReference type="OrthoDB" id="8954335at2759"/>
<dbReference type="AlphaFoldDB" id="A0A075AJV4"/>
<gene>
    <name evidence="8" type="ORF">T265_00224</name>
</gene>
<dbReference type="KEGG" id="ovi:T265_00224"/>
<dbReference type="RefSeq" id="XP_009162196.1">
    <property type="nucleotide sequence ID" value="XM_009163932.1"/>
</dbReference>
<dbReference type="Pfam" id="PF01926">
    <property type="entry name" value="MMR_HSR1"/>
    <property type="match status" value="1"/>
</dbReference>
<evidence type="ECO:0000313" key="9">
    <source>
        <dbReference type="Proteomes" id="UP000054324"/>
    </source>
</evidence>
<accession>A0A075AJV4</accession>
<dbReference type="InterPro" id="IPR005662">
    <property type="entry name" value="GTPase_Era-like"/>
</dbReference>
<proteinExistence type="inferred from homology"/>
<evidence type="ECO:0000259" key="7">
    <source>
        <dbReference type="Pfam" id="PF01926"/>
    </source>
</evidence>
<dbReference type="EMBL" id="KL596620">
    <property type="protein sequence ID" value="KER34039.1"/>
    <property type="molecule type" value="Genomic_DNA"/>
</dbReference>
<dbReference type="InterPro" id="IPR005225">
    <property type="entry name" value="Small_GTP-bd"/>
</dbReference>
<evidence type="ECO:0000256" key="5">
    <source>
        <dbReference type="ARBA" id="ARBA00030975"/>
    </source>
</evidence>
<dbReference type="InterPro" id="IPR006073">
    <property type="entry name" value="GTP-bd"/>
</dbReference>
<evidence type="ECO:0000256" key="3">
    <source>
        <dbReference type="ARBA" id="ARBA00022741"/>
    </source>
</evidence>
<dbReference type="CTD" id="20314412"/>
<keyword evidence="4" id="KW-0342">GTP-binding</keyword>
<dbReference type="InterPro" id="IPR015946">
    <property type="entry name" value="KH_dom-like_a/b"/>
</dbReference>
<feature type="compositionally biased region" description="Polar residues" evidence="6">
    <location>
        <begin position="671"/>
        <end position="680"/>
    </location>
</feature>
<keyword evidence="9" id="KW-1185">Reference proteome</keyword>